<evidence type="ECO:0000256" key="2">
    <source>
        <dbReference type="ARBA" id="ARBA00022741"/>
    </source>
</evidence>
<protein>
    <submittedName>
        <fullName evidence="6">Uncharacterized protein</fullName>
    </submittedName>
</protein>
<keyword evidence="5" id="KW-0636">Prenylation</keyword>
<evidence type="ECO:0000256" key="4">
    <source>
        <dbReference type="ARBA" id="ARBA00023288"/>
    </source>
</evidence>
<dbReference type="Gene3D" id="3.40.50.300">
    <property type="entry name" value="P-loop containing nucleotide triphosphate hydrolases"/>
    <property type="match status" value="1"/>
</dbReference>
<dbReference type="NCBIfam" id="TIGR00231">
    <property type="entry name" value="small_GTP"/>
    <property type="match status" value="1"/>
</dbReference>
<accession>A0AAE0ZYW8</accession>
<gene>
    <name evidence="6" type="ORF">RRG08_052291</name>
</gene>
<dbReference type="Proteomes" id="UP001283361">
    <property type="component" value="Unassembled WGS sequence"/>
</dbReference>
<evidence type="ECO:0000256" key="5">
    <source>
        <dbReference type="ARBA" id="ARBA00023289"/>
    </source>
</evidence>
<dbReference type="CDD" id="cd00154">
    <property type="entry name" value="Rab"/>
    <property type="match status" value="1"/>
</dbReference>
<keyword evidence="7" id="KW-1185">Reference proteome</keyword>
<dbReference type="PANTHER" id="PTHR47980">
    <property type="entry name" value="LD44762P"/>
    <property type="match status" value="1"/>
</dbReference>
<sequence length="230" mass="25808">MIRRPSYPLSQFDYTVKIILLGDHSVGKTAFLNQIATDDASDAVPCRCLDFRANAHVEVEMKRFGKRILVKIDDTGGQERFRSITASYYRGAQGCLILFDAERADTFSKVFEWNSDLEKYANRQFLSKFLVGVNLDSNRKQVTSEQASRLAAQLEMQFHNLNPKSRKSTVGVVLSLLDIVMVTAQRLPSLTIDIRPSQVIDLHGLQNNTSISEVTDNLDDDVKPGSKCSC</sequence>
<dbReference type="Pfam" id="PF00071">
    <property type="entry name" value="Ras"/>
    <property type="match status" value="1"/>
</dbReference>
<organism evidence="6 7">
    <name type="scientific">Elysia crispata</name>
    <name type="common">lettuce slug</name>
    <dbReference type="NCBI Taxonomy" id="231223"/>
    <lineage>
        <taxon>Eukaryota</taxon>
        <taxon>Metazoa</taxon>
        <taxon>Spiralia</taxon>
        <taxon>Lophotrochozoa</taxon>
        <taxon>Mollusca</taxon>
        <taxon>Gastropoda</taxon>
        <taxon>Heterobranchia</taxon>
        <taxon>Euthyneura</taxon>
        <taxon>Panpulmonata</taxon>
        <taxon>Sacoglossa</taxon>
        <taxon>Placobranchoidea</taxon>
        <taxon>Plakobranchidae</taxon>
        <taxon>Elysia</taxon>
    </lineage>
</organism>
<dbReference type="GO" id="GO:0005525">
    <property type="term" value="F:GTP binding"/>
    <property type="evidence" value="ECO:0007669"/>
    <property type="project" value="UniProtKB-KW"/>
</dbReference>
<proteinExistence type="inferred from homology"/>
<evidence type="ECO:0000256" key="3">
    <source>
        <dbReference type="ARBA" id="ARBA00023134"/>
    </source>
</evidence>
<dbReference type="InterPro" id="IPR050305">
    <property type="entry name" value="Small_GTPase_Rab"/>
</dbReference>
<evidence type="ECO:0000313" key="7">
    <source>
        <dbReference type="Proteomes" id="UP001283361"/>
    </source>
</evidence>
<evidence type="ECO:0000256" key="1">
    <source>
        <dbReference type="ARBA" id="ARBA00006270"/>
    </source>
</evidence>
<dbReference type="SUPFAM" id="SSF52540">
    <property type="entry name" value="P-loop containing nucleoside triphosphate hydrolases"/>
    <property type="match status" value="1"/>
</dbReference>
<dbReference type="EMBL" id="JAWDGP010003009">
    <property type="protein sequence ID" value="KAK3778144.1"/>
    <property type="molecule type" value="Genomic_DNA"/>
</dbReference>
<comment type="caution">
    <text evidence="6">The sequence shown here is derived from an EMBL/GenBank/DDBJ whole genome shotgun (WGS) entry which is preliminary data.</text>
</comment>
<keyword evidence="2" id="KW-0547">Nucleotide-binding</keyword>
<dbReference type="InterPro" id="IPR005225">
    <property type="entry name" value="Small_GTP-bd"/>
</dbReference>
<keyword evidence="3" id="KW-0342">GTP-binding</keyword>
<dbReference type="FunFam" id="3.40.50.300:FF:001447">
    <property type="entry name" value="Ras-related protein Rab-1B"/>
    <property type="match status" value="1"/>
</dbReference>
<dbReference type="InterPro" id="IPR001806">
    <property type="entry name" value="Small_GTPase"/>
</dbReference>
<dbReference type="AlphaFoldDB" id="A0AAE0ZYW8"/>
<comment type="similarity">
    <text evidence="1">Belongs to the small GTPase superfamily. Rab family.</text>
</comment>
<name>A0AAE0ZYW8_9GAST</name>
<evidence type="ECO:0000313" key="6">
    <source>
        <dbReference type="EMBL" id="KAK3778144.1"/>
    </source>
</evidence>
<dbReference type="InterPro" id="IPR027417">
    <property type="entry name" value="P-loop_NTPase"/>
</dbReference>
<dbReference type="PRINTS" id="PR00449">
    <property type="entry name" value="RASTRNSFRMNG"/>
</dbReference>
<dbReference type="GO" id="GO:0003924">
    <property type="term" value="F:GTPase activity"/>
    <property type="evidence" value="ECO:0007669"/>
    <property type="project" value="InterPro"/>
</dbReference>
<keyword evidence="4" id="KW-0449">Lipoprotein</keyword>
<reference evidence="6" key="1">
    <citation type="journal article" date="2023" name="G3 (Bethesda)">
        <title>A reference genome for the long-term kleptoplast-retaining sea slug Elysia crispata morphotype clarki.</title>
        <authorList>
            <person name="Eastman K.E."/>
            <person name="Pendleton A.L."/>
            <person name="Shaikh M.A."/>
            <person name="Suttiyut T."/>
            <person name="Ogas R."/>
            <person name="Tomko P."/>
            <person name="Gavelis G."/>
            <person name="Widhalm J.R."/>
            <person name="Wisecaver J.H."/>
        </authorList>
    </citation>
    <scope>NUCLEOTIDE SEQUENCE</scope>
    <source>
        <strain evidence="6">ECLA1</strain>
    </source>
</reference>
<dbReference type="SMART" id="SM00175">
    <property type="entry name" value="RAB"/>
    <property type="match status" value="1"/>
</dbReference>
<dbReference type="PROSITE" id="PS51419">
    <property type="entry name" value="RAB"/>
    <property type="match status" value="1"/>
</dbReference>